<sequence length="49" mass="5943">MDNTVYCLCPIKKKKMMIMMKMKRMSQISKMKQKLQSKYNTELRINVNL</sequence>
<accession>C1LNM4</accession>
<organism evidence="1">
    <name type="scientific">Schistosoma japonicum</name>
    <name type="common">Blood fluke</name>
    <dbReference type="NCBI Taxonomy" id="6182"/>
    <lineage>
        <taxon>Eukaryota</taxon>
        <taxon>Metazoa</taxon>
        <taxon>Spiralia</taxon>
        <taxon>Lophotrochozoa</taxon>
        <taxon>Platyhelminthes</taxon>
        <taxon>Trematoda</taxon>
        <taxon>Digenea</taxon>
        <taxon>Strigeidida</taxon>
        <taxon>Schistosomatoidea</taxon>
        <taxon>Schistosomatidae</taxon>
        <taxon>Schistosoma</taxon>
    </lineage>
</organism>
<dbReference type="EMBL" id="FN320576">
    <property type="protein sequence ID" value="CAX76302.1"/>
    <property type="molecule type" value="mRNA"/>
</dbReference>
<reference evidence="1" key="1">
    <citation type="journal article" date="2009" name="Nature">
        <title>The Schistosoma japonicum genome reveals features of host-parasite interplay.</title>
        <authorList>
            <person name="Liu F."/>
            <person name="Zhou Y."/>
            <person name="Wang Z.Q."/>
            <person name="Lu G."/>
            <person name="Zheng H."/>
            <person name="Brindley P.J."/>
            <person name="McManus D.P."/>
            <person name="Blair D."/>
            <person name="Zhang Q.H."/>
            <person name="Zhong Y."/>
            <person name="Wang S."/>
            <person name="Han Z.G."/>
            <person name="Chen Z."/>
        </authorList>
    </citation>
    <scope>NUCLEOTIDE SEQUENCE</scope>
    <source>
        <strain evidence="1">Anhui</strain>
    </source>
</reference>
<proteinExistence type="evidence at transcript level"/>
<evidence type="ECO:0000313" key="1">
    <source>
        <dbReference type="EMBL" id="CAX76302.1"/>
    </source>
</evidence>
<protein>
    <submittedName>
        <fullName evidence="1">Hypotheticial protein</fullName>
    </submittedName>
</protein>
<reference evidence="1" key="2">
    <citation type="submission" date="2009-03" db="EMBL/GenBank/DDBJ databases">
        <authorList>
            <person name="Gang L."/>
        </authorList>
    </citation>
    <scope>NUCLEOTIDE SEQUENCE</scope>
    <source>
        <strain evidence="1">Anhui</strain>
    </source>
</reference>
<dbReference type="AlphaFoldDB" id="C1LNM4"/>
<name>C1LNM4_SCHJA</name>